<keyword evidence="1" id="KW-0812">Transmembrane</keyword>
<gene>
    <name evidence="2" type="ORF">SPHA_18911</name>
</gene>
<accession>A0A812BLG7</accession>
<protein>
    <submittedName>
        <fullName evidence="2">SMAD3</fullName>
    </submittedName>
</protein>
<feature type="transmembrane region" description="Helical" evidence="1">
    <location>
        <begin position="90"/>
        <end position="113"/>
    </location>
</feature>
<comment type="caution">
    <text evidence="2">The sequence shown here is derived from an EMBL/GenBank/DDBJ whole genome shotgun (WGS) entry which is preliminary data.</text>
</comment>
<evidence type="ECO:0000256" key="1">
    <source>
        <dbReference type="SAM" id="Phobius"/>
    </source>
</evidence>
<proteinExistence type="predicted"/>
<keyword evidence="1" id="KW-0472">Membrane</keyword>
<keyword evidence="1" id="KW-1133">Transmembrane helix</keyword>
<feature type="transmembrane region" description="Helical" evidence="1">
    <location>
        <begin position="38"/>
        <end position="55"/>
    </location>
</feature>
<sequence>MSPIGPLIFQVFFLSLSRSTEWFHSHPLGKWTWLDNKIHLEISLIYLYFFFHFIMKMLKSVYLSPPPSPAVISCHLHLFDLCTLSSPPPLVIFSLLPIYFLVSLSLISLPLYFSCYSLDTTTQLFIIAQPTAPPLPQLLLILSLSLSLSHISMNIITVLEICGMKKIQSNLWPTHTRYAISANGYLNMSTEYLTIMSVFLQTPPPGYISEDGENTDNQGMDGVDLSPSPPIGNLLNFFFFFSISLSHSFPSAAKDLTCSPFFLQSRCDFSLWKLSHKHMCFLSAEPRHKPLCFCSCTCTRPIGWGIFSFFFFSFFFFSSFFSFFFLFFFLPPLRHVV</sequence>
<keyword evidence="3" id="KW-1185">Reference proteome</keyword>
<reference evidence="2" key="1">
    <citation type="submission" date="2021-01" db="EMBL/GenBank/DDBJ databases">
        <authorList>
            <person name="Li R."/>
            <person name="Bekaert M."/>
        </authorList>
    </citation>
    <scope>NUCLEOTIDE SEQUENCE</scope>
    <source>
        <strain evidence="2">Farmed</strain>
    </source>
</reference>
<evidence type="ECO:0000313" key="3">
    <source>
        <dbReference type="Proteomes" id="UP000597762"/>
    </source>
</evidence>
<dbReference type="AlphaFoldDB" id="A0A812BLG7"/>
<feature type="transmembrane region" description="Helical" evidence="1">
    <location>
        <begin position="309"/>
        <end position="330"/>
    </location>
</feature>
<name>A0A812BLG7_ACAPH</name>
<dbReference type="EMBL" id="CAHIKZ030000683">
    <property type="protein sequence ID" value="CAE1233301.1"/>
    <property type="molecule type" value="Genomic_DNA"/>
</dbReference>
<dbReference type="Proteomes" id="UP000597762">
    <property type="component" value="Unassembled WGS sequence"/>
</dbReference>
<organism evidence="2 3">
    <name type="scientific">Acanthosepion pharaonis</name>
    <name type="common">Pharaoh cuttlefish</name>
    <name type="synonym">Sepia pharaonis</name>
    <dbReference type="NCBI Taxonomy" id="158019"/>
    <lineage>
        <taxon>Eukaryota</taxon>
        <taxon>Metazoa</taxon>
        <taxon>Spiralia</taxon>
        <taxon>Lophotrochozoa</taxon>
        <taxon>Mollusca</taxon>
        <taxon>Cephalopoda</taxon>
        <taxon>Coleoidea</taxon>
        <taxon>Decapodiformes</taxon>
        <taxon>Sepiida</taxon>
        <taxon>Sepiina</taxon>
        <taxon>Sepiidae</taxon>
        <taxon>Acanthosepion</taxon>
    </lineage>
</organism>
<evidence type="ECO:0000313" key="2">
    <source>
        <dbReference type="EMBL" id="CAE1233301.1"/>
    </source>
</evidence>